<reference evidence="13" key="1">
    <citation type="submission" date="2018-05" db="EMBL/GenBank/DDBJ databases">
        <authorList>
            <person name="Lanie J.A."/>
            <person name="Ng W.-L."/>
            <person name="Kazmierczak K.M."/>
            <person name="Andrzejewski T.M."/>
            <person name="Davidsen T.M."/>
            <person name="Wayne K.J."/>
            <person name="Tettelin H."/>
            <person name="Glass J.I."/>
            <person name="Rusch D."/>
            <person name="Podicherti R."/>
            <person name="Tsui H.-C.T."/>
            <person name="Winkler M.E."/>
        </authorList>
    </citation>
    <scope>NUCLEOTIDE SEQUENCE</scope>
</reference>
<feature type="transmembrane region" description="Helical" evidence="10">
    <location>
        <begin position="116"/>
        <end position="133"/>
    </location>
</feature>
<protein>
    <recommendedName>
        <fullName evidence="14">ABC transporter ATP-binding protein</fullName>
    </recommendedName>
</protein>
<evidence type="ECO:0000256" key="9">
    <source>
        <dbReference type="SAM" id="MobiDB-lite"/>
    </source>
</evidence>
<evidence type="ECO:0000259" key="11">
    <source>
        <dbReference type="PROSITE" id="PS50893"/>
    </source>
</evidence>
<dbReference type="AlphaFoldDB" id="A0A381N5E9"/>
<dbReference type="Pfam" id="PF00664">
    <property type="entry name" value="ABC_membrane"/>
    <property type="match status" value="1"/>
</dbReference>
<dbReference type="Pfam" id="PF00005">
    <property type="entry name" value="ABC_tran"/>
    <property type="match status" value="1"/>
</dbReference>
<accession>A0A381N5E9</accession>
<evidence type="ECO:0008006" key="14">
    <source>
        <dbReference type="Google" id="ProtNLM"/>
    </source>
</evidence>
<gene>
    <name evidence="13" type="ORF">METZ01_LOCUS2148</name>
</gene>
<dbReference type="InterPro" id="IPR003593">
    <property type="entry name" value="AAA+_ATPase"/>
</dbReference>
<organism evidence="13">
    <name type="scientific">marine metagenome</name>
    <dbReference type="NCBI Taxonomy" id="408172"/>
    <lineage>
        <taxon>unclassified sequences</taxon>
        <taxon>metagenomes</taxon>
        <taxon>ecological metagenomes</taxon>
    </lineage>
</organism>
<proteinExistence type="predicted"/>
<feature type="transmembrane region" description="Helical" evidence="10">
    <location>
        <begin position="216"/>
        <end position="235"/>
    </location>
</feature>
<dbReference type="Gene3D" id="1.20.1560.10">
    <property type="entry name" value="ABC transporter type 1, transmembrane domain"/>
    <property type="match status" value="1"/>
</dbReference>
<dbReference type="InterPro" id="IPR003439">
    <property type="entry name" value="ABC_transporter-like_ATP-bd"/>
</dbReference>
<evidence type="ECO:0000256" key="6">
    <source>
        <dbReference type="ARBA" id="ARBA00022840"/>
    </source>
</evidence>
<keyword evidence="3" id="KW-1003">Cell membrane</keyword>
<feature type="transmembrane region" description="Helical" evidence="10">
    <location>
        <begin position="192"/>
        <end position="210"/>
    </location>
</feature>
<evidence type="ECO:0000256" key="4">
    <source>
        <dbReference type="ARBA" id="ARBA00022692"/>
    </source>
</evidence>
<dbReference type="Gene3D" id="3.40.50.300">
    <property type="entry name" value="P-loop containing nucleotide triphosphate hydrolases"/>
    <property type="match status" value="1"/>
</dbReference>
<feature type="transmembrane region" description="Helical" evidence="10">
    <location>
        <begin position="75"/>
        <end position="96"/>
    </location>
</feature>
<evidence type="ECO:0000256" key="3">
    <source>
        <dbReference type="ARBA" id="ARBA00022475"/>
    </source>
</evidence>
<evidence type="ECO:0000256" key="2">
    <source>
        <dbReference type="ARBA" id="ARBA00022448"/>
    </source>
</evidence>
<dbReference type="SUPFAM" id="SSF52540">
    <property type="entry name" value="P-loop containing nucleoside triphosphate hydrolases"/>
    <property type="match status" value="1"/>
</dbReference>
<keyword evidence="8 10" id="KW-0472">Membrane</keyword>
<dbReference type="GO" id="GO:0016887">
    <property type="term" value="F:ATP hydrolysis activity"/>
    <property type="evidence" value="ECO:0007669"/>
    <property type="project" value="InterPro"/>
</dbReference>
<evidence type="ECO:0000313" key="13">
    <source>
        <dbReference type="EMBL" id="SUZ49294.1"/>
    </source>
</evidence>
<dbReference type="InterPro" id="IPR036640">
    <property type="entry name" value="ABC1_TM_sf"/>
</dbReference>
<dbReference type="GO" id="GO:0140359">
    <property type="term" value="F:ABC-type transporter activity"/>
    <property type="evidence" value="ECO:0007669"/>
    <property type="project" value="InterPro"/>
</dbReference>
<dbReference type="SUPFAM" id="SSF90123">
    <property type="entry name" value="ABC transporter transmembrane region"/>
    <property type="match status" value="1"/>
</dbReference>
<dbReference type="GO" id="GO:0034040">
    <property type="term" value="F:ATPase-coupled lipid transmembrane transporter activity"/>
    <property type="evidence" value="ECO:0007669"/>
    <property type="project" value="TreeGrafter"/>
</dbReference>
<dbReference type="GO" id="GO:0005524">
    <property type="term" value="F:ATP binding"/>
    <property type="evidence" value="ECO:0007669"/>
    <property type="project" value="UniProtKB-KW"/>
</dbReference>
<evidence type="ECO:0000259" key="12">
    <source>
        <dbReference type="PROSITE" id="PS50929"/>
    </source>
</evidence>
<keyword evidence="5" id="KW-0547">Nucleotide-binding</keyword>
<feature type="region of interest" description="Disordered" evidence="9">
    <location>
        <begin position="1"/>
        <end position="20"/>
    </location>
</feature>
<keyword evidence="7 10" id="KW-1133">Transmembrane helix</keyword>
<dbReference type="PANTHER" id="PTHR24221:SF654">
    <property type="entry name" value="ATP-BINDING CASSETTE SUB-FAMILY B MEMBER 6"/>
    <property type="match status" value="1"/>
</dbReference>
<keyword evidence="4 10" id="KW-0812">Transmembrane</keyword>
<evidence type="ECO:0000256" key="8">
    <source>
        <dbReference type="ARBA" id="ARBA00023136"/>
    </source>
</evidence>
<dbReference type="PROSITE" id="PS00211">
    <property type="entry name" value="ABC_TRANSPORTER_1"/>
    <property type="match status" value="1"/>
</dbReference>
<evidence type="ECO:0000256" key="5">
    <source>
        <dbReference type="ARBA" id="ARBA00022741"/>
    </source>
</evidence>
<dbReference type="PROSITE" id="PS50893">
    <property type="entry name" value="ABC_TRANSPORTER_2"/>
    <property type="match status" value="1"/>
</dbReference>
<dbReference type="FunFam" id="3.40.50.300:FF:000299">
    <property type="entry name" value="ABC transporter ATP-binding protein/permease"/>
    <property type="match status" value="1"/>
</dbReference>
<evidence type="ECO:0000256" key="7">
    <source>
        <dbReference type="ARBA" id="ARBA00022989"/>
    </source>
</evidence>
<dbReference type="SMART" id="SM00382">
    <property type="entry name" value="AAA"/>
    <property type="match status" value="1"/>
</dbReference>
<dbReference type="CDD" id="cd18546">
    <property type="entry name" value="ABC_6TM_Rv0194_D2_like"/>
    <property type="match status" value="1"/>
</dbReference>
<feature type="domain" description="ABC transporter" evidence="11">
    <location>
        <begin position="394"/>
        <end position="628"/>
    </location>
</feature>
<dbReference type="PROSITE" id="PS50929">
    <property type="entry name" value="ABC_TM1F"/>
    <property type="match status" value="1"/>
</dbReference>
<sequence length="646" mass="69985">MGPPGGGAFGGPSATQASASAGLPFAGVPSEMQEGADRVLQNEPEHPDPVVSFERFVTDHTRLNLRALFAKRRSAALFGLVLLAIETVTALLGPVLVQQGIDNGVMRADRGALYRAVWLFGLVILVNGVTSFLRQRWNGRLGENIMYDVRVRLFSQYQRMGLDWYTSEKSGVLLSRMTSDVEALTLLVNEGFVNLIIQALTISVVTVVLFSYNAQLAVLLLALVLPPLVVMTLWFRRVSERGYLEVRDRIASVLADLSENLAGVRVIAALNRRRQNSELHRTVVGAYLDANLYTARAGAIYGPATEGIGIAAQAIVLLIGGWMVKDGTLQLGELTAFVLFVNTFFAPIQQMVQLYNTYQQGQSGLQKIADILATEPSITQAPNAPVLPPIVGSIELKSVTFAYNQDTEVLHNIDLSIEPGETFALVGATGAGKSTIAKLITRFYDPSAGSVTIDGQDLRQVDIDSLRNQLGVVPQEPFLFHGTIRDNIAFAHRGATTEEINAAIEHVGLTEAVQQLPDGIDTLVHERGVSLSAGERQLLALARAFISRPRVIVLDEATSSLDLRSEAQIEQALESLLEGRTAVLIAHRLATAMKADRIGVVDAGTIIELGTHEELLGLGGRYSEMFETWMSHVESNTSAESVPLSD</sequence>
<evidence type="ECO:0000256" key="10">
    <source>
        <dbReference type="SAM" id="Phobius"/>
    </source>
</evidence>
<dbReference type="EMBL" id="UINC01000111">
    <property type="protein sequence ID" value="SUZ49294.1"/>
    <property type="molecule type" value="Genomic_DNA"/>
</dbReference>
<dbReference type="InterPro" id="IPR039421">
    <property type="entry name" value="Type_1_exporter"/>
</dbReference>
<dbReference type="GO" id="GO:0005886">
    <property type="term" value="C:plasma membrane"/>
    <property type="evidence" value="ECO:0007669"/>
    <property type="project" value="UniProtKB-SubCell"/>
</dbReference>
<dbReference type="InterPro" id="IPR027417">
    <property type="entry name" value="P-loop_NTPase"/>
</dbReference>
<feature type="compositionally biased region" description="Gly residues" evidence="9">
    <location>
        <begin position="1"/>
        <end position="10"/>
    </location>
</feature>
<name>A0A381N5E9_9ZZZZ</name>
<dbReference type="PANTHER" id="PTHR24221">
    <property type="entry name" value="ATP-BINDING CASSETTE SUB-FAMILY B"/>
    <property type="match status" value="1"/>
</dbReference>
<evidence type="ECO:0000256" key="1">
    <source>
        <dbReference type="ARBA" id="ARBA00004651"/>
    </source>
</evidence>
<keyword evidence="6" id="KW-0067">ATP-binding</keyword>
<dbReference type="InterPro" id="IPR017871">
    <property type="entry name" value="ABC_transporter-like_CS"/>
</dbReference>
<keyword evidence="2" id="KW-0813">Transport</keyword>
<dbReference type="InterPro" id="IPR011527">
    <property type="entry name" value="ABC1_TM_dom"/>
</dbReference>
<feature type="domain" description="ABC transmembrane type-1" evidence="12">
    <location>
        <begin position="77"/>
        <end position="360"/>
    </location>
</feature>
<comment type="subcellular location">
    <subcellularLocation>
        <location evidence="1">Cell membrane</location>
        <topology evidence="1">Multi-pass membrane protein</topology>
    </subcellularLocation>
</comment>